<organism evidence="2 3">
    <name type="scientific">Takifugu flavidus</name>
    <name type="common">sansaifugu</name>
    <dbReference type="NCBI Taxonomy" id="433684"/>
    <lineage>
        <taxon>Eukaryota</taxon>
        <taxon>Metazoa</taxon>
        <taxon>Chordata</taxon>
        <taxon>Craniata</taxon>
        <taxon>Vertebrata</taxon>
        <taxon>Euteleostomi</taxon>
        <taxon>Actinopterygii</taxon>
        <taxon>Neopterygii</taxon>
        <taxon>Teleostei</taxon>
        <taxon>Neoteleostei</taxon>
        <taxon>Acanthomorphata</taxon>
        <taxon>Eupercaria</taxon>
        <taxon>Tetraodontiformes</taxon>
        <taxon>Tetradontoidea</taxon>
        <taxon>Tetraodontidae</taxon>
        <taxon>Takifugu</taxon>
    </lineage>
</organism>
<feature type="compositionally biased region" description="Polar residues" evidence="1">
    <location>
        <begin position="18"/>
        <end position="42"/>
    </location>
</feature>
<accession>A0A5C6NES9</accession>
<keyword evidence="3" id="KW-1185">Reference proteome</keyword>
<protein>
    <submittedName>
        <fullName evidence="2">Uncharacterized protein</fullName>
    </submittedName>
</protein>
<comment type="caution">
    <text evidence="2">The sequence shown here is derived from an EMBL/GenBank/DDBJ whole genome shotgun (WGS) entry which is preliminary data.</text>
</comment>
<sequence length="151" mass="16840">MLMEDALHNRDEIEIDASTVSEPWTPTPSATIRSSLKTPKSGESFSPYFQLIQERKVIAEFSLFPRQRQPKISSVPPALRFGAQMMAATANLTAIQRNSSRCKCSALQAMLILGGERHPRVFIRSNGPFGSSFDHIWSFSHLVVGLVRSHV</sequence>
<gene>
    <name evidence="2" type="ORF">D4764_22G0007080</name>
</gene>
<reference evidence="2 3" key="1">
    <citation type="submission" date="2019-04" db="EMBL/GenBank/DDBJ databases">
        <title>Chromosome genome assembly for Takifugu flavidus.</title>
        <authorList>
            <person name="Xiao S."/>
        </authorList>
    </citation>
    <scope>NUCLEOTIDE SEQUENCE [LARGE SCALE GENOMIC DNA]</scope>
    <source>
        <strain evidence="2">HTHZ2018</strain>
        <tissue evidence="2">Muscle</tissue>
    </source>
</reference>
<evidence type="ECO:0000256" key="1">
    <source>
        <dbReference type="SAM" id="MobiDB-lite"/>
    </source>
</evidence>
<evidence type="ECO:0000313" key="3">
    <source>
        <dbReference type="Proteomes" id="UP000324091"/>
    </source>
</evidence>
<evidence type="ECO:0000313" key="2">
    <source>
        <dbReference type="EMBL" id="TWW65061.1"/>
    </source>
</evidence>
<proteinExistence type="predicted"/>
<dbReference type="EMBL" id="RHFK02000015">
    <property type="protein sequence ID" value="TWW65061.1"/>
    <property type="molecule type" value="Genomic_DNA"/>
</dbReference>
<dbReference type="AlphaFoldDB" id="A0A5C6NES9"/>
<name>A0A5C6NES9_9TELE</name>
<feature type="region of interest" description="Disordered" evidence="1">
    <location>
        <begin position="17"/>
        <end position="42"/>
    </location>
</feature>
<dbReference type="Proteomes" id="UP000324091">
    <property type="component" value="Chromosome 22"/>
</dbReference>